<sequence length="424" mass="48631">MKDTGLLFNGEWYIFTKPFDKKTLARAKSMGIYAPMLLANEAAPPNEKKSEIPLIHVYDDHNNLVQVTNSITEVANYLSIASVRIKEYLDSNKKLAIYGPDQNPRFYYYIVTKTVPSIIAVYNEDENIIVIHNPKEKSMMCDDATRDFNGTRKPNEFATNNQEINNQLEVLPLPESDFLDSIRFFASNHFTYDNVRPNIFGKMNETALLTMASNQFKTSNIGGTLAITQDKSIKNILTPASDQFKTSNIEGTLANTDLNSMAQKASTEDISITEKFDTLHFNIPLETVESLCIYEKKSGEAQKFLDHMGDDFRWPASIHDNIKYQIFQTFVNDDDLLESNQEYALNCIYFYNSLDKGLFNEHKEDWVLVYKQKVVEYGKEYTKQQLLDLNNKMPGAIYLPVDPLLREKIVNPEIPAARIIHSFR</sequence>
<dbReference type="EMBL" id="CAJVPK010000104">
    <property type="protein sequence ID" value="CAG8449489.1"/>
    <property type="molecule type" value="Genomic_DNA"/>
</dbReference>
<keyword evidence="2" id="KW-1185">Reference proteome</keyword>
<proteinExistence type="predicted"/>
<gene>
    <name evidence="1" type="ORF">DEBURN_LOCUS2032</name>
</gene>
<evidence type="ECO:0000313" key="2">
    <source>
        <dbReference type="Proteomes" id="UP000789706"/>
    </source>
</evidence>
<accession>A0A9N8YU74</accession>
<dbReference type="AlphaFoldDB" id="A0A9N8YU74"/>
<protein>
    <submittedName>
        <fullName evidence="1">10506_t:CDS:1</fullName>
    </submittedName>
</protein>
<organism evidence="1 2">
    <name type="scientific">Diversispora eburnea</name>
    <dbReference type="NCBI Taxonomy" id="1213867"/>
    <lineage>
        <taxon>Eukaryota</taxon>
        <taxon>Fungi</taxon>
        <taxon>Fungi incertae sedis</taxon>
        <taxon>Mucoromycota</taxon>
        <taxon>Glomeromycotina</taxon>
        <taxon>Glomeromycetes</taxon>
        <taxon>Diversisporales</taxon>
        <taxon>Diversisporaceae</taxon>
        <taxon>Diversispora</taxon>
    </lineage>
</organism>
<evidence type="ECO:0000313" key="1">
    <source>
        <dbReference type="EMBL" id="CAG8449489.1"/>
    </source>
</evidence>
<dbReference type="OrthoDB" id="2430512at2759"/>
<dbReference type="Proteomes" id="UP000789706">
    <property type="component" value="Unassembled WGS sequence"/>
</dbReference>
<reference evidence="1" key="1">
    <citation type="submission" date="2021-06" db="EMBL/GenBank/DDBJ databases">
        <authorList>
            <person name="Kallberg Y."/>
            <person name="Tangrot J."/>
            <person name="Rosling A."/>
        </authorList>
    </citation>
    <scope>NUCLEOTIDE SEQUENCE</scope>
    <source>
        <strain evidence="1">AZ414A</strain>
    </source>
</reference>
<name>A0A9N8YU74_9GLOM</name>
<comment type="caution">
    <text evidence="1">The sequence shown here is derived from an EMBL/GenBank/DDBJ whole genome shotgun (WGS) entry which is preliminary data.</text>
</comment>